<evidence type="ECO:0008006" key="5">
    <source>
        <dbReference type="Google" id="ProtNLM"/>
    </source>
</evidence>
<feature type="chain" id="PRO_5031010055" description="YXWGXW repeat-containing protein" evidence="2">
    <location>
        <begin position="26"/>
        <end position="374"/>
    </location>
</feature>
<organism evidence="3 4">
    <name type="scientific">Tunturiibacter empetritectus</name>
    <dbReference type="NCBI Taxonomy" id="3069691"/>
    <lineage>
        <taxon>Bacteria</taxon>
        <taxon>Pseudomonadati</taxon>
        <taxon>Acidobacteriota</taxon>
        <taxon>Terriglobia</taxon>
        <taxon>Terriglobales</taxon>
        <taxon>Acidobacteriaceae</taxon>
        <taxon>Tunturiibacter</taxon>
    </lineage>
</organism>
<evidence type="ECO:0000256" key="1">
    <source>
        <dbReference type="SAM" id="MobiDB-lite"/>
    </source>
</evidence>
<dbReference type="Proteomes" id="UP000568106">
    <property type="component" value="Unassembled WGS sequence"/>
</dbReference>
<feature type="compositionally biased region" description="Polar residues" evidence="1">
    <location>
        <begin position="193"/>
        <end position="214"/>
    </location>
</feature>
<gene>
    <name evidence="3" type="ORF">HDF09_001593</name>
</gene>
<keyword evidence="4" id="KW-1185">Reference proteome</keyword>
<protein>
    <recommendedName>
        <fullName evidence="5">YXWGXW repeat-containing protein</fullName>
    </recommendedName>
</protein>
<accession>A0A7W8IGT3</accession>
<feature type="region of interest" description="Disordered" evidence="1">
    <location>
        <begin position="243"/>
        <end position="374"/>
    </location>
</feature>
<feature type="compositionally biased region" description="Basic and acidic residues" evidence="1">
    <location>
        <begin position="246"/>
        <end position="259"/>
    </location>
</feature>
<evidence type="ECO:0000313" key="4">
    <source>
        <dbReference type="Proteomes" id="UP000568106"/>
    </source>
</evidence>
<feature type="signal peptide" evidence="2">
    <location>
        <begin position="1"/>
        <end position="25"/>
    </location>
</feature>
<keyword evidence="2" id="KW-0732">Signal</keyword>
<dbReference type="EMBL" id="JACHDY010000002">
    <property type="protein sequence ID" value="MBB5316924.1"/>
    <property type="molecule type" value="Genomic_DNA"/>
</dbReference>
<evidence type="ECO:0000313" key="3">
    <source>
        <dbReference type="EMBL" id="MBB5316924.1"/>
    </source>
</evidence>
<proteinExistence type="predicted"/>
<feature type="region of interest" description="Disordered" evidence="1">
    <location>
        <begin position="193"/>
        <end position="218"/>
    </location>
</feature>
<dbReference type="AlphaFoldDB" id="A0A7W8IGT3"/>
<evidence type="ECO:0000256" key="2">
    <source>
        <dbReference type="SAM" id="SignalP"/>
    </source>
</evidence>
<feature type="compositionally biased region" description="Polar residues" evidence="1">
    <location>
        <begin position="295"/>
        <end position="305"/>
    </location>
</feature>
<feature type="compositionally biased region" description="Low complexity" evidence="1">
    <location>
        <begin position="338"/>
        <end position="368"/>
    </location>
</feature>
<sequence>MRMSPSIRHLLLGLLLVLISSTSFAQIGISVSFGPPALPVYEQPLCPGDGYIWTPGYWAYDNDYGYYWVPGTWVLAPEVGYLWTPGWWGWGDGGYFFHEGYWGPHVGYYGGISYGFGYFGTGYEGGRWDRGHFFYNRAVNNVNITNIHNTYNTTVINNTENRVSYNGGRGGIAARPTSEEEAVAHERHIAPVQSQVQHLQTARSNPQLRASANQGRPPIAATARPAEFSGQGVVAAHAAGAPYHPEANRPEANRPEANRPEAATHPANPAHASEVQPHQPPPPPPNTGNAKLDQRYQQQQSNLIAKQNQEHQQLQQKQEAQHQQLAQRNANDARKQQVEQQHQQQTQQMEQRHSQQQQKLEQRQPQPHNEARPK</sequence>
<comment type="caution">
    <text evidence="3">The sequence shown here is derived from an EMBL/GenBank/DDBJ whole genome shotgun (WGS) entry which is preliminary data.</text>
</comment>
<name>A0A7W8IGT3_9BACT</name>
<feature type="compositionally biased region" description="Low complexity" evidence="1">
    <location>
        <begin position="306"/>
        <end position="327"/>
    </location>
</feature>
<dbReference type="InterPro" id="IPR024447">
    <property type="entry name" value="YXWGXW_rpt"/>
</dbReference>
<dbReference type="Pfam" id="PF12779">
    <property type="entry name" value="WXXGXW"/>
    <property type="match status" value="2"/>
</dbReference>
<reference evidence="3" key="1">
    <citation type="submission" date="2020-08" db="EMBL/GenBank/DDBJ databases">
        <title>Genomic Encyclopedia of Type Strains, Phase IV (KMG-V): Genome sequencing to study the core and pangenomes of soil and plant-associated prokaryotes.</title>
        <authorList>
            <person name="Whitman W."/>
        </authorList>
    </citation>
    <scope>NUCLEOTIDE SEQUENCE [LARGE SCALE GENOMIC DNA]</scope>
    <source>
        <strain evidence="3">M8UP27</strain>
    </source>
</reference>